<name>A0ABY3PG19_9CYAN</name>
<dbReference type="EMBL" id="CP063845">
    <property type="protein sequence ID" value="UFP92602.1"/>
    <property type="molecule type" value="Genomic_DNA"/>
</dbReference>
<evidence type="ECO:0000313" key="2">
    <source>
        <dbReference type="EMBL" id="UFP92602.1"/>
    </source>
</evidence>
<keyword evidence="1" id="KW-0812">Transmembrane</keyword>
<feature type="transmembrane region" description="Helical" evidence="1">
    <location>
        <begin position="307"/>
        <end position="324"/>
    </location>
</feature>
<accession>A0ABY3PG19</accession>
<dbReference type="RefSeq" id="WP_230839594.1">
    <property type="nucleotide sequence ID" value="NZ_CP063845.1"/>
</dbReference>
<proteinExistence type="predicted"/>
<organism evidence="2 3">
    <name type="scientific">Gloeobacter morelensis MG652769</name>
    <dbReference type="NCBI Taxonomy" id="2781736"/>
    <lineage>
        <taxon>Bacteria</taxon>
        <taxon>Bacillati</taxon>
        <taxon>Cyanobacteriota</taxon>
        <taxon>Cyanophyceae</taxon>
        <taxon>Gloeobacterales</taxon>
        <taxon>Gloeobacteraceae</taxon>
        <taxon>Gloeobacter</taxon>
        <taxon>Gloeobacter morelensis</taxon>
    </lineage>
</organism>
<keyword evidence="1" id="KW-0472">Membrane</keyword>
<feature type="transmembrane region" description="Helical" evidence="1">
    <location>
        <begin position="271"/>
        <end position="295"/>
    </location>
</feature>
<reference evidence="2 3" key="1">
    <citation type="journal article" date="2021" name="Genome Biol. Evol.">
        <title>Complete Genome Sequencing of a Novel Gloeobacter Species from a Waterfall Cave in Mexico.</title>
        <authorList>
            <person name="Saw J.H."/>
            <person name="Cardona T."/>
            <person name="Montejano G."/>
        </authorList>
    </citation>
    <scope>NUCLEOTIDE SEQUENCE [LARGE SCALE GENOMIC DNA]</scope>
    <source>
        <strain evidence="2">MG652769</strain>
    </source>
</reference>
<keyword evidence="1" id="KW-1133">Transmembrane helix</keyword>
<feature type="transmembrane region" description="Helical" evidence="1">
    <location>
        <begin position="369"/>
        <end position="390"/>
    </location>
</feature>
<evidence type="ECO:0000313" key="3">
    <source>
        <dbReference type="Proteomes" id="UP001054846"/>
    </source>
</evidence>
<feature type="transmembrane region" description="Helical" evidence="1">
    <location>
        <begin position="12"/>
        <end position="30"/>
    </location>
</feature>
<sequence length="530" mass="58663">MRLIFRAGGKSLQFSTLAVFVCFGALYALVQSSASWNDPDGFYHARMIDFLGKGELVRHFRWLPHTVLEQHFSNQHLLYHLLVVPLSWVWPVPVAMKIFAATTAAAAVAALYAVLRRVGAPVPLLWALCFGLSALVAYRLNLPKSDALAVLLQLGVIAAWWWTGRARPVLLVALGWIYGLTHGSWPMAMLIALLATGARVATAPAGQGRAALRREAPALGATAVGLAAGMVLNPYFPANGQWAWYQIVEIAVLGGNAGVQAGAEWYPLPWSLLISGCAPLLVAVGAGLALTWQAHTSRRIDWCTREGWLALFFGLCAGLTWAMTLRSGRHVVYGSLYLALFGGALWRLLAVQAPVCLEQTRAWMGVHRWPTRLLATALAAALLYNPVLLWQSRHGTPWNYLQRAAAYLESHSRPGELVYNCSFDVFPKLFYWNAHNHYLSGLDPRFFYQRHPQAALAYEKPEPSLAQLVNLMDRFGARYVLIELDGPRPMKHLQSALRANSRQVRLVYQDSEALIYERAGSAQQPRPPAL</sequence>
<gene>
    <name evidence="2" type="ORF">ISF26_12175</name>
</gene>
<feature type="transmembrane region" description="Helical" evidence="1">
    <location>
        <begin position="169"/>
        <end position="195"/>
    </location>
</feature>
<feature type="transmembrane region" description="Helical" evidence="1">
    <location>
        <begin position="331"/>
        <end position="349"/>
    </location>
</feature>
<protein>
    <recommendedName>
        <fullName evidence="4">Glycosyltransferase RgtA/B/C/D-like domain-containing protein</fullName>
    </recommendedName>
</protein>
<feature type="transmembrane region" description="Helical" evidence="1">
    <location>
        <begin position="98"/>
        <end position="115"/>
    </location>
</feature>
<dbReference type="Proteomes" id="UP001054846">
    <property type="component" value="Chromosome"/>
</dbReference>
<feature type="transmembrane region" description="Helical" evidence="1">
    <location>
        <begin position="121"/>
        <end position="140"/>
    </location>
</feature>
<feature type="transmembrane region" description="Helical" evidence="1">
    <location>
        <begin position="216"/>
        <end position="236"/>
    </location>
</feature>
<keyword evidence="3" id="KW-1185">Reference proteome</keyword>
<evidence type="ECO:0008006" key="4">
    <source>
        <dbReference type="Google" id="ProtNLM"/>
    </source>
</evidence>
<evidence type="ECO:0000256" key="1">
    <source>
        <dbReference type="SAM" id="Phobius"/>
    </source>
</evidence>